<name>A0A397SRX9_9GLOM</name>
<dbReference type="InterPro" id="IPR025487">
    <property type="entry name" value="DUF4379"/>
</dbReference>
<dbReference type="AlphaFoldDB" id="A0A397SRX9"/>
<gene>
    <name evidence="2" type="ORF">C1645_828926</name>
</gene>
<organism evidence="2 3">
    <name type="scientific">Glomus cerebriforme</name>
    <dbReference type="NCBI Taxonomy" id="658196"/>
    <lineage>
        <taxon>Eukaryota</taxon>
        <taxon>Fungi</taxon>
        <taxon>Fungi incertae sedis</taxon>
        <taxon>Mucoromycota</taxon>
        <taxon>Glomeromycotina</taxon>
        <taxon>Glomeromycetes</taxon>
        <taxon>Glomerales</taxon>
        <taxon>Glomeraceae</taxon>
        <taxon>Glomus</taxon>
    </lineage>
</organism>
<keyword evidence="3" id="KW-1185">Reference proteome</keyword>
<sequence length="253" mass="30020">MPKRLTLDNAKEIARQRGGVCLSDKYTNGYSPMQWKCTKDHIWTATFDSIKHQRSWCPYCAGKIRQTLETAKMIAFNKGGDCISNKYINSGWLQLDCISNIYINSSSHLRWKCVKDHEWNATFANVKYHGSWCPFCQNKCENICREIVTNYLGPPSENCWPDFLKISKYSRGLQLDIFYPEYGFAIEVQGEQHEKYNEFFHKGDKNNFIKQQAWDQLKKELCEENWIDLRYVWYYEDPYIVIPKHFRELGLIE</sequence>
<protein>
    <recommendedName>
        <fullName evidence="1">Treble clef zinc finger domain-containing protein</fullName>
    </recommendedName>
</protein>
<dbReference type="OrthoDB" id="2419021at2759"/>
<proteinExistence type="predicted"/>
<feature type="domain" description="Treble clef zinc finger" evidence="1">
    <location>
        <begin position="100"/>
        <end position="139"/>
    </location>
</feature>
<evidence type="ECO:0000313" key="3">
    <source>
        <dbReference type="Proteomes" id="UP000265703"/>
    </source>
</evidence>
<comment type="caution">
    <text evidence="2">The sequence shown here is derived from an EMBL/GenBank/DDBJ whole genome shotgun (WGS) entry which is preliminary data.</text>
</comment>
<dbReference type="Pfam" id="PF14311">
    <property type="entry name" value="DUF4379"/>
    <property type="match status" value="1"/>
</dbReference>
<dbReference type="Proteomes" id="UP000265703">
    <property type="component" value="Unassembled WGS sequence"/>
</dbReference>
<evidence type="ECO:0000313" key="2">
    <source>
        <dbReference type="EMBL" id="RIA86697.1"/>
    </source>
</evidence>
<evidence type="ECO:0000259" key="1">
    <source>
        <dbReference type="Pfam" id="PF14311"/>
    </source>
</evidence>
<dbReference type="Gene3D" id="3.40.960.10">
    <property type="entry name" value="VSR Endonuclease"/>
    <property type="match status" value="1"/>
</dbReference>
<dbReference type="EMBL" id="QKYT01000350">
    <property type="protein sequence ID" value="RIA86697.1"/>
    <property type="molecule type" value="Genomic_DNA"/>
</dbReference>
<reference evidence="2 3" key="1">
    <citation type="submission" date="2018-06" db="EMBL/GenBank/DDBJ databases">
        <title>Comparative genomics reveals the genomic features of Rhizophagus irregularis, R. cerebriforme, R. diaphanum and Gigaspora rosea, and their symbiotic lifestyle signature.</title>
        <authorList>
            <person name="Morin E."/>
            <person name="San Clemente H."/>
            <person name="Chen E.C.H."/>
            <person name="De La Providencia I."/>
            <person name="Hainaut M."/>
            <person name="Kuo A."/>
            <person name="Kohler A."/>
            <person name="Murat C."/>
            <person name="Tang N."/>
            <person name="Roy S."/>
            <person name="Loubradou J."/>
            <person name="Henrissat B."/>
            <person name="Grigoriev I.V."/>
            <person name="Corradi N."/>
            <person name="Roux C."/>
            <person name="Martin F.M."/>
        </authorList>
    </citation>
    <scope>NUCLEOTIDE SEQUENCE [LARGE SCALE GENOMIC DNA]</scope>
    <source>
        <strain evidence="2 3">DAOM 227022</strain>
    </source>
</reference>
<accession>A0A397SRX9</accession>